<proteinExistence type="predicted"/>
<name>A0ABW7YR96_9ACTN</name>
<dbReference type="Gene3D" id="3.60.15.10">
    <property type="entry name" value="Ribonuclease Z/Hydroxyacylglutathione hydrolase-like"/>
    <property type="match status" value="1"/>
</dbReference>
<feature type="signal peptide" evidence="8">
    <location>
        <begin position="1"/>
        <end position="35"/>
    </location>
</feature>
<evidence type="ECO:0000256" key="3">
    <source>
        <dbReference type="ARBA" id="ARBA00022692"/>
    </source>
</evidence>
<keyword evidence="5 7" id="KW-0472">Membrane</keyword>
<evidence type="ECO:0000256" key="4">
    <source>
        <dbReference type="ARBA" id="ARBA00022989"/>
    </source>
</evidence>
<feature type="transmembrane region" description="Helical" evidence="7">
    <location>
        <begin position="525"/>
        <end position="545"/>
    </location>
</feature>
<feature type="domain" description="Metallo-beta-lactamase" evidence="9">
    <location>
        <begin position="562"/>
        <end position="731"/>
    </location>
</feature>
<dbReference type="SMART" id="SM00849">
    <property type="entry name" value="Lactamase_B"/>
    <property type="match status" value="1"/>
</dbReference>
<feature type="transmembrane region" description="Helical" evidence="7">
    <location>
        <begin position="430"/>
        <end position="456"/>
    </location>
</feature>
<dbReference type="NCBIfam" id="TIGR00360">
    <property type="entry name" value="ComEC_N-term"/>
    <property type="match status" value="1"/>
</dbReference>
<comment type="subcellular location">
    <subcellularLocation>
        <location evidence="1">Cell membrane</location>
        <topology evidence="1">Multi-pass membrane protein</topology>
    </subcellularLocation>
</comment>
<feature type="transmembrane region" description="Helical" evidence="7">
    <location>
        <begin position="468"/>
        <end position="488"/>
    </location>
</feature>
<evidence type="ECO:0000259" key="9">
    <source>
        <dbReference type="SMART" id="SM00849"/>
    </source>
</evidence>
<evidence type="ECO:0000256" key="5">
    <source>
        <dbReference type="ARBA" id="ARBA00023136"/>
    </source>
</evidence>
<keyword evidence="11" id="KW-1185">Reference proteome</keyword>
<dbReference type="CDD" id="cd07731">
    <property type="entry name" value="ComA-like_MBL-fold"/>
    <property type="match status" value="1"/>
</dbReference>
<feature type="transmembrane region" description="Helical" evidence="7">
    <location>
        <begin position="259"/>
        <end position="275"/>
    </location>
</feature>
<feature type="transmembrane region" description="Helical" evidence="7">
    <location>
        <begin position="401"/>
        <end position="424"/>
    </location>
</feature>
<feature type="compositionally biased region" description="Pro residues" evidence="6">
    <location>
        <begin position="333"/>
        <end position="358"/>
    </location>
</feature>
<evidence type="ECO:0000256" key="8">
    <source>
        <dbReference type="SAM" id="SignalP"/>
    </source>
</evidence>
<evidence type="ECO:0000256" key="2">
    <source>
        <dbReference type="ARBA" id="ARBA00022475"/>
    </source>
</evidence>
<accession>A0ABW7YR96</accession>
<dbReference type="InterPro" id="IPR035681">
    <property type="entry name" value="ComA-like_MBL"/>
</dbReference>
<sequence length="801" mass="83053">MSFTVAAAAALTTAALFRTLRTATLSITICTAAAAATVGFHTHAVTTGPIPALAREGSTATAEVVLTADPKIRANPRFPTESVVAEARLELLETRSQRLSVRVPVLLFATGPAWRPLLPSQRIRITARLTTPAPGTLTAAILLVKGTPTLLGTPSPLQTAANAPRAGLRAAAAPLPPEERGLLPALVVGDTSRMRPEVAADFRTAGLTHLTAVSGANLAIIAGAALALSRLSGLPLPMRAALAATAMIAFAVVARPSPSVLRALMMGLLAALALATGRTRDGMTALSASVLLLILFSPDLARSWGFALSVTATAGILLLAPRWRDLLTRHPSPGTPPPTSTPPEPTPPTSTPPEPTPPKTTHSQSEPSQNGRSQNEHHPAGIPTALQRLIPKRLVPRGRGLPGWVAEAIAIPAAAQVAVTPLLVLMSGQITPIAVIANLLAGPAVAPATVLGFAASLVAPFSVEAAQILTIPAGYAVGWIITVSRWAADIPFASIPWPGGLVGLTLLAATAALAIALLRHPQSRAMTMATLSGILVAATTLPPILSPWPPKRWLLVMCDVGQGDGMAIAAGPGRAVVVDTGPDPTPINRCLRDLNIKEIPLLILTHPHADHTGGLEGAIRSRKVAGAILTPPTPTPLAHTLRTHNIPTQPPTPGTQWRLGPSELTILAPPESPLRTTAPTQAGEINNTSVVLRVRWRAGSVLLSGDIETEAQSALLQTISPTADILKVPHHGSARQDPAFIAAVGARAALISVGADNDYGHPAPDTLSLLHRNGTRIYRTDQSGDLAITDHNTTLAITPRH</sequence>
<evidence type="ECO:0000313" key="11">
    <source>
        <dbReference type="Proteomes" id="UP001612741"/>
    </source>
</evidence>
<feature type="transmembrane region" description="Helical" evidence="7">
    <location>
        <begin position="210"/>
        <end position="229"/>
    </location>
</feature>
<feature type="compositionally biased region" description="Polar residues" evidence="6">
    <location>
        <begin position="362"/>
        <end position="373"/>
    </location>
</feature>
<dbReference type="Pfam" id="PF00753">
    <property type="entry name" value="Lactamase_B"/>
    <property type="match status" value="1"/>
</dbReference>
<feature type="region of interest" description="Disordered" evidence="6">
    <location>
        <begin position="328"/>
        <end position="379"/>
    </location>
</feature>
<evidence type="ECO:0000313" key="10">
    <source>
        <dbReference type="EMBL" id="MFI6498432.1"/>
    </source>
</evidence>
<dbReference type="InterPro" id="IPR004477">
    <property type="entry name" value="ComEC_N"/>
</dbReference>
<dbReference type="EMBL" id="JBITGY010000003">
    <property type="protein sequence ID" value="MFI6498432.1"/>
    <property type="molecule type" value="Genomic_DNA"/>
</dbReference>
<dbReference type="Proteomes" id="UP001612741">
    <property type="component" value="Unassembled WGS sequence"/>
</dbReference>
<dbReference type="InterPro" id="IPR001279">
    <property type="entry name" value="Metallo-B-lactamas"/>
</dbReference>
<reference evidence="10 11" key="1">
    <citation type="submission" date="2024-10" db="EMBL/GenBank/DDBJ databases">
        <title>The Natural Products Discovery Center: Release of the First 8490 Sequenced Strains for Exploring Actinobacteria Biosynthetic Diversity.</title>
        <authorList>
            <person name="Kalkreuter E."/>
            <person name="Kautsar S.A."/>
            <person name="Yang D."/>
            <person name="Bader C.D."/>
            <person name="Teijaro C.N."/>
            <person name="Fluegel L."/>
            <person name="Davis C.M."/>
            <person name="Simpson J.R."/>
            <person name="Lauterbach L."/>
            <person name="Steele A.D."/>
            <person name="Gui C."/>
            <person name="Meng S."/>
            <person name="Li G."/>
            <person name="Viehrig K."/>
            <person name="Ye F."/>
            <person name="Su P."/>
            <person name="Kiefer A.F."/>
            <person name="Nichols A."/>
            <person name="Cepeda A.J."/>
            <person name="Yan W."/>
            <person name="Fan B."/>
            <person name="Jiang Y."/>
            <person name="Adhikari A."/>
            <person name="Zheng C.-J."/>
            <person name="Schuster L."/>
            <person name="Cowan T.M."/>
            <person name="Smanski M.J."/>
            <person name="Chevrette M.G."/>
            <person name="De Carvalho L.P.S."/>
            <person name="Shen B."/>
        </authorList>
    </citation>
    <scope>NUCLEOTIDE SEQUENCE [LARGE SCALE GENOMIC DNA]</scope>
    <source>
        <strain evidence="10 11">NPDC050545</strain>
    </source>
</reference>
<evidence type="ECO:0000256" key="7">
    <source>
        <dbReference type="SAM" id="Phobius"/>
    </source>
</evidence>
<dbReference type="RefSeq" id="WP_397081679.1">
    <property type="nucleotide sequence ID" value="NZ_JBITGY010000003.1"/>
</dbReference>
<keyword evidence="8" id="KW-0732">Signal</keyword>
<evidence type="ECO:0000256" key="6">
    <source>
        <dbReference type="SAM" id="MobiDB-lite"/>
    </source>
</evidence>
<protein>
    <submittedName>
        <fullName evidence="10">ComEC/Rec2 family competence protein</fullName>
    </submittedName>
</protein>
<dbReference type="InterPro" id="IPR036866">
    <property type="entry name" value="RibonucZ/Hydroxyglut_hydro"/>
</dbReference>
<feature type="region of interest" description="Disordered" evidence="6">
    <location>
        <begin position="633"/>
        <end position="659"/>
    </location>
</feature>
<feature type="transmembrane region" description="Helical" evidence="7">
    <location>
        <begin position="236"/>
        <end position="253"/>
    </location>
</feature>
<dbReference type="InterPro" id="IPR052159">
    <property type="entry name" value="Competence_DNA_uptake"/>
</dbReference>
<keyword evidence="3 7" id="KW-0812">Transmembrane</keyword>
<keyword evidence="4 7" id="KW-1133">Transmembrane helix</keyword>
<evidence type="ECO:0000256" key="1">
    <source>
        <dbReference type="ARBA" id="ARBA00004651"/>
    </source>
</evidence>
<feature type="transmembrane region" description="Helical" evidence="7">
    <location>
        <begin position="304"/>
        <end position="320"/>
    </location>
</feature>
<feature type="transmembrane region" description="Helical" evidence="7">
    <location>
        <begin position="500"/>
        <end position="518"/>
    </location>
</feature>
<dbReference type="SUPFAM" id="SSF56281">
    <property type="entry name" value="Metallo-hydrolase/oxidoreductase"/>
    <property type="match status" value="1"/>
</dbReference>
<feature type="chain" id="PRO_5045891844" evidence="8">
    <location>
        <begin position="36"/>
        <end position="801"/>
    </location>
</feature>
<comment type="caution">
    <text evidence="10">The sequence shown here is derived from an EMBL/GenBank/DDBJ whole genome shotgun (WGS) entry which is preliminary data.</text>
</comment>
<keyword evidence="2" id="KW-1003">Cell membrane</keyword>
<organism evidence="10 11">
    <name type="scientific">Nonomuraea typhae</name>
    <dbReference type="NCBI Taxonomy" id="2603600"/>
    <lineage>
        <taxon>Bacteria</taxon>
        <taxon>Bacillati</taxon>
        <taxon>Actinomycetota</taxon>
        <taxon>Actinomycetes</taxon>
        <taxon>Streptosporangiales</taxon>
        <taxon>Streptosporangiaceae</taxon>
        <taxon>Nonomuraea</taxon>
    </lineage>
</organism>
<dbReference type="Pfam" id="PF03772">
    <property type="entry name" value="Competence"/>
    <property type="match status" value="2"/>
</dbReference>
<dbReference type="PANTHER" id="PTHR30619">
    <property type="entry name" value="DNA INTERNALIZATION/COMPETENCE PROTEIN COMEC/REC2"/>
    <property type="match status" value="1"/>
</dbReference>
<dbReference type="PANTHER" id="PTHR30619:SF1">
    <property type="entry name" value="RECOMBINATION PROTEIN 2"/>
    <property type="match status" value="1"/>
</dbReference>
<gene>
    <name evidence="10" type="ORF">ACIBG2_13650</name>
</gene>